<keyword evidence="3" id="KW-0723">Serine/threonine-protein kinase</keyword>
<dbReference type="EMBL" id="CVQI01011113">
    <property type="protein sequence ID" value="CRK20677.1"/>
    <property type="molecule type" value="Genomic_DNA"/>
</dbReference>
<feature type="compositionally biased region" description="Basic and acidic residues" evidence="10">
    <location>
        <begin position="417"/>
        <end position="426"/>
    </location>
</feature>
<dbReference type="InterPro" id="IPR000719">
    <property type="entry name" value="Prot_kinase_dom"/>
</dbReference>
<gene>
    <name evidence="12" type="ORF">BN1723_002644</name>
</gene>
<comment type="catalytic activity">
    <reaction evidence="8">
        <text>L-threonyl-[protein] + ATP = O-phospho-L-threonyl-[protein] + ADP + H(+)</text>
        <dbReference type="Rhea" id="RHEA:46608"/>
        <dbReference type="Rhea" id="RHEA-COMP:11060"/>
        <dbReference type="Rhea" id="RHEA-COMP:11605"/>
        <dbReference type="ChEBI" id="CHEBI:15378"/>
        <dbReference type="ChEBI" id="CHEBI:30013"/>
        <dbReference type="ChEBI" id="CHEBI:30616"/>
        <dbReference type="ChEBI" id="CHEBI:61977"/>
        <dbReference type="ChEBI" id="CHEBI:456216"/>
        <dbReference type="EC" id="2.7.11.1"/>
    </reaction>
</comment>
<evidence type="ECO:0000313" key="13">
    <source>
        <dbReference type="Proteomes" id="UP000045706"/>
    </source>
</evidence>
<proteinExistence type="inferred from homology"/>
<evidence type="ECO:0000256" key="1">
    <source>
        <dbReference type="ARBA" id="ARBA00009903"/>
    </source>
</evidence>
<dbReference type="PROSITE" id="PS50011">
    <property type="entry name" value="PROTEIN_KINASE_DOM"/>
    <property type="match status" value="1"/>
</dbReference>
<evidence type="ECO:0000256" key="3">
    <source>
        <dbReference type="ARBA" id="ARBA00022527"/>
    </source>
</evidence>
<feature type="compositionally biased region" description="Polar residues" evidence="10">
    <location>
        <begin position="52"/>
        <end position="78"/>
    </location>
</feature>
<feature type="compositionally biased region" description="Basic residues" evidence="10">
    <location>
        <begin position="159"/>
        <end position="169"/>
    </location>
</feature>
<dbReference type="SMART" id="SM00220">
    <property type="entry name" value="S_TKc"/>
    <property type="match status" value="1"/>
</dbReference>
<evidence type="ECO:0000256" key="10">
    <source>
        <dbReference type="SAM" id="MobiDB-lite"/>
    </source>
</evidence>
<evidence type="ECO:0000256" key="8">
    <source>
        <dbReference type="ARBA" id="ARBA00047899"/>
    </source>
</evidence>
<evidence type="ECO:0000259" key="11">
    <source>
        <dbReference type="PROSITE" id="PS50011"/>
    </source>
</evidence>
<evidence type="ECO:0000256" key="5">
    <source>
        <dbReference type="ARBA" id="ARBA00022741"/>
    </source>
</evidence>
<keyword evidence="5" id="KW-0547">Nucleotide-binding</keyword>
<dbReference type="Gene3D" id="3.30.200.20">
    <property type="entry name" value="Phosphorylase Kinase, domain 1"/>
    <property type="match status" value="1"/>
</dbReference>
<accession>A0A0G4LF52</accession>
<evidence type="ECO:0000256" key="4">
    <source>
        <dbReference type="ARBA" id="ARBA00022679"/>
    </source>
</evidence>
<sequence>MASTREPKATPATSTHSRKHIKTGQQTLDTFFAARPAGALNTTSPKKLRPSFQPTTIEPQTPTSSSFEIVLGSSTPKQRATAPLGAPHAAGGDDDITSDLSPQFRRLAAQAAQPVSLSKPASPAVSKISNHAPVARSSPAAETATAATAAAAAAGPSSRQKRRRGRPKGYRPSLGRVVGEDEADALRPNARQTRTPKAVSYYTGKRRGRPPKAEAPGPREVGGEFFRALQTRPGKCIPEEDARFYAAEVTAALEYLHLMGFIYRDLKPENILLHQSGHIMLSDFDLSKQSDPGGKPTMIIGKNGSTKEALCKSLIRKLLIKDENRRLGAKAGASDIKAHQFFRTTQWALIRHMKPPIVPNQGRGIDTVNFRNVKESESVDFGRSRPMNLKGVPLDSGLATPGEPVVDPFEEFNSVTLHHDGDDDHHHQGHHHQR</sequence>
<dbReference type="GO" id="GO:0005524">
    <property type="term" value="F:ATP binding"/>
    <property type="evidence" value="ECO:0007669"/>
    <property type="project" value="UniProtKB-KW"/>
</dbReference>
<keyword evidence="4" id="KW-0808">Transferase</keyword>
<dbReference type="AlphaFoldDB" id="A0A0G4LF52"/>
<comment type="catalytic activity">
    <reaction evidence="9">
        <text>L-seryl-[protein] + ATP = O-phospho-L-seryl-[protein] + ADP + H(+)</text>
        <dbReference type="Rhea" id="RHEA:17989"/>
        <dbReference type="Rhea" id="RHEA-COMP:9863"/>
        <dbReference type="Rhea" id="RHEA-COMP:11604"/>
        <dbReference type="ChEBI" id="CHEBI:15378"/>
        <dbReference type="ChEBI" id="CHEBI:29999"/>
        <dbReference type="ChEBI" id="CHEBI:30616"/>
        <dbReference type="ChEBI" id="CHEBI:83421"/>
        <dbReference type="ChEBI" id="CHEBI:456216"/>
        <dbReference type="EC" id="2.7.11.1"/>
    </reaction>
</comment>
<feature type="region of interest" description="Disordered" evidence="10">
    <location>
        <begin position="1"/>
        <end position="220"/>
    </location>
</feature>
<dbReference type="Proteomes" id="UP000045706">
    <property type="component" value="Unassembled WGS sequence"/>
</dbReference>
<evidence type="ECO:0000256" key="9">
    <source>
        <dbReference type="ARBA" id="ARBA00048679"/>
    </source>
</evidence>
<protein>
    <recommendedName>
        <fullName evidence="2">non-specific serine/threonine protein kinase</fullName>
        <ecNumber evidence="2">2.7.11.1</ecNumber>
    </recommendedName>
</protein>
<dbReference type="Pfam" id="PF00069">
    <property type="entry name" value="Pkinase"/>
    <property type="match status" value="1"/>
</dbReference>
<dbReference type="Gene3D" id="1.10.510.10">
    <property type="entry name" value="Transferase(Phosphotransferase) domain 1"/>
    <property type="match status" value="2"/>
</dbReference>
<reference evidence="13" key="1">
    <citation type="submission" date="2015-05" db="EMBL/GenBank/DDBJ databases">
        <authorList>
            <person name="Fogelqvist Johan"/>
        </authorList>
    </citation>
    <scope>NUCLEOTIDE SEQUENCE [LARGE SCALE GENOMIC DNA]</scope>
</reference>
<dbReference type="InterPro" id="IPR011009">
    <property type="entry name" value="Kinase-like_dom_sf"/>
</dbReference>
<evidence type="ECO:0000256" key="7">
    <source>
        <dbReference type="ARBA" id="ARBA00022840"/>
    </source>
</evidence>
<dbReference type="SUPFAM" id="SSF56112">
    <property type="entry name" value="Protein kinase-like (PK-like)"/>
    <property type="match status" value="1"/>
</dbReference>
<feature type="domain" description="Protein kinase" evidence="11">
    <location>
        <begin position="111"/>
        <end position="434"/>
    </location>
</feature>
<organism evidence="12 13">
    <name type="scientific">Verticillium longisporum</name>
    <name type="common">Verticillium dahliae var. longisporum</name>
    <dbReference type="NCBI Taxonomy" id="100787"/>
    <lineage>
        <taxon>Eukaryota</taxon>
        <taxon>Fungi</taxon>
        <taxon>Dikarya</taxon>
        <taxon>Ascomycota</taxon>
        <taxon>Pezizomycotina</taxon>
        <taxon>Sordariomycetes</taxon>
        <taxon>Hypocreomycetidae</taxon>
        <taxon>Glomerellales</taxon>
        <taxon>Plectosphaerellaceae</taxon>
        <taxon>Verticillium</taxon>
    </lineage>
</organism>
<dbReference type="EC" id="2.7.11.1" evidence="2"/>
<comment type="similarity">
    <text evidence="1">Belongs to the protein kinase superfamily. AGC Ser/Thr protein kinase family.</text>
</comment>
<dbReference type="PROSITE" id="PS00108">
    <property type="entry name" value="PROTEIN_KINASE_ST"/>
    <property type="match status" value="1"/>
</dbReference>
<keyword evidence="7" id="KW-0067">ATP-binding</keyword>
<dbReference type="PANTHER" id="PTHR45637">
    <property type="entry name" value="FLIPPASE KINASE 1-RELATED"/>
    <property type="match status" value="1"/>
</dbReference>
<name>A0A0G4LF52_VERLO</name>
<dbReference type="FunFam" id="1.10.510.10:FF:000294">
    <property type="entry name" value="Serine/threonine-protein kinase OXI1"/>
    <property type="match status" value="1"/>
</dbReference>
<evidence type="ECO:0000256" key="6">
    <source>
        <dbReference type="ARBA" id="ARBA00022777"/>
    </source>
</evidence>
<evidence type="ECO:0000256" key="2">
    <source>
        <dbReference type="ARBA" id="ARBA00012513"/>
    </source>
</evidence>
<feature type="compositionally biased region" description="Low complexity" evidence="10">
    <location>
        <begin position="140"/>
        <end position="158"/>
    </location>
</feature>
<feature type="region of interest" description="Disordered" evidence="10">
    <location>
        <begin position="415"/>
        <end position="434"/>
    </location>
</feature>
<keyword evidence="6" id="KW-0418">Kinase</keyword>
<dbReference type="GO" id="GO:0004674">
    <property type="term" value="F:protein serine/threonine kinase activity"/>
    <property type="evidence" value="ECO:0007669"/>
    <property type="project" value="UniProtKB-KW"/>
</dbReference>
<dbReference type="InterPro" id="IPR008271">
    <property type="entry name" value="Ser/Thr_kinase_AS"/>
</dbReference>
<evidence type="ECO:0000313" key="12">
    <source>
        <dbReference type="EMBL" id="CRK20677.1"/>
    </source>
</evidence>